<dbReference type="RefSeq" id="WP_146431368.1">
    <property type="nucleotide sequence ID" value="NZ_VIGV01000001.1"/>
</dbReference>
<dbReference type="EMBL" id="VIGV01000001">
    <property type="protein sequence ID" value="TWS26438.1"/>
    <property type="molecule type" value="Genomic_DNA"/>
</dbReference>
<dbReference type="GO" id="GO:0016020">
    <property type="term" value="C:membrane"/>
    <property type="evidence" value="ECO:0007669"/>
    <property type="project" value="TreeGrafter"/>
</dbReference>
<gene>
    <name evidence="2" type="ORF">FK268_04185</name>
</gene>
<proteinExistence type="predicted"/>
<dbReference type="InterPro" id="IPR000073">
    <property type="entry name" value="AB_hydrolase_1"/>
</dbReference>
<evidence type="ECO:0000259" key="1">
    <source>
        <dbReference type="Pfam" id="PF12697"/>
    </source>
</evidence>
<name>A0A5C5RUZ1_9ACTN</name>
<dbReference type="InterPro" id="IPR050266">
    <property type="entry name" value="AB_hydrolase_sf"/>
</dbReference>
<comment type="caution">
    <text evidence="2">The sequence shown here is derived from an EMBL/GenBank/DDBJ whole genome shotgun (WGS) entry which is preliminary data.</text>
</comment>
<dbReference type="PANTHER" id="PTHR43798:SF33">
    <property type="entry name" value="HYDROLASE, PUTATIVE (AFU_ORTHOLOGUE AFUA_2G14860)-RELATED"/>
    <property type="match status" value="1"/>
</dbReference>
<dbReference type="InterPro" id="IPR029058">
    <property type="entry name" value="AB_hydrolase_fold"/>
</dbReference>
<organism evidence="2 3">
    <name type="scientific">Tsukamurella sputi</name>
    <dbReference type="NCBI Taxonomy" id="2591848"/>
    <lineage>
        <taxon>Bacteria</taxon>
        <taxon>Bacillati</taxon>
        <taxon>Actinomycetota</taxon>
        <taxon>Actinomycetes</taxon>
        <taxon>Mycobacteriales</taxon>
        <taxon>Tsukamurellaceae</taxon>
        <taxon>Tsukamurella</taxon>
    </lineage>
</organism>
<dbReference type="SUPFAM" id="SSF53474">
    <property type="entry name" value="alpha/beta-Hydrolases"/>
    <property type="match status" value="1"/>
</dbReference>
<dbReference type="Pfam" id="PF12697">
    <property type="entry name" value="Abhydrolase_6"/>
    <property type="match status" value="1"/>
</dbReference>
<accession>A0A5C5RUZ1</accession>
<sequence>MTAPTTERVVDVWNGDIRLRFKVAGQGPALVYLHGASGLVWDEVLDRLSQDYTVYAPEFPGTSAVDPYAIHKVDDLWQLVLLYEQAIRQLDIGTPALMGQSFGGMLAAELAAAYPDRFSKLVLLDPVGLWRDDAPVTNWITAPADSLPSLLFAEPDGPAAAALLAPPADPEEAIAAGAALVWSMGCTGKFLWPLPDKGLRKRLHRVQAPTLVVWGEKDALISPVYAEDFVAGIADARATVIAGSGHIPQIEAADATYDQVSAFLSA</sequence>
<dbReference type="OrthoDB" id="3371334at2"/>
<dbReference type="Proteomes" id="UP000319792">
    <property type="component" value="Unassembled WGS sequence"/>
</dbReference>
<evidence type="ECO:0000313" key="3">
    <source>
        <dbReference type="Proteomes" id="UP000319792"/>
    </source>
</evidence>
<dbReference type="GO" id="GO:0016787">
    <property type="term" value="F:hydrolase activity"/>
    <property type="evidence" value="ECO:0007669"/>
    <property type="project" value="UniProtKB-KW"/>
</dbReference>
<protein>
    <submittedName>
        <fullName evidence="2">Alpha/beta hydrolase</fullName>
    </submittedName>
</protein>
<dbReference type="PANTHER" id="PTHR43798">
    <property type="entry name" value="MONOACYLGLYCEROL LIPASE"/>
    <property type="match status" value="1"/>
</dbReference>
<feature type="domain" description="AB hydrolase-1" evidence="1">
    <location>
        <begin position="30"/>
        <end position="258"/>
    </location>
</feature>
<evidence type="ECO:0000313" key="2">
    <source>
        <dbReference type="EMBL" id="TWS26438.1"/>
    </source>
</evidence>
<dbReference type="PRINTS" id="PR00111">
    <property type="entry name" value="ABHYDROLASE"/>
</dbReference>
<keyword evidence="3" id="KW-1185">Reference proteome</keyword>
<reference evidence="2 3" key="2">
    <citation type="submission" date="2019-08" db="EMBL/GenBank/DDBJ databases">
        <title>Tsukamurella conjunctivitidis sp. nov., Tsukamurella assacharolytica sp. nov. and Tsukamurella sputae sp. nov. isolated from patients with conjunctivitis, bacteraemia (lymphoma) and respiratory infection (sputum) in Hong Kong.</title>
        <authorList>
            <person name="Fok K.M.N."/>
            <person name="Fong J.Y.H."/>
        </authorList>
    </citation>
    <scope>NUCLEOTIDE SEQUENCE [LARGE SCALE GENOMIC DNA]</scope>
    <source>
        <strain evidence="2 3">HKU70</strain>
    </source>
</reference>
<dbReference type="Gene3D" id="3.40.50.1820">
    <property type="entry name" value="alpha/beta hydrolase"/>
    <property type="match status" value="1"/>
</dbReference>
<reference evidence="2 3" key="1">
    <citation type="submission" date="2019-06" db="EMBL/GenBank/DDBJ databases">
        <authorList>
            <person name="Teng J.L.L."/>
            <person name="Lee H.H."/>
            <person name="Lau S.K.P."/>
            <person name="Woo P.C.Y."/>
        </authorList>
    </citation>
    <scope>NUCLEOTIDE SEQUENCE [LARGE SCALE GENOMIC DNA]</scope>
    <source>
        <strain evidence="2 3">HKU70</strain>
    </source>
</reference>
<keyword evidence="2" id="KW-0378">Hydrolase</keyword>
<dbReference type="AlphaFoldDB" id="A0A5C5RUZ1"/>